<proteinExistence type="predicted"/>
<reference evidence="1 2" key="2">
    <citation type="submission" date="2016-03" db="EMBL/GenBank/DDBJ databases">
        <title>New uncultured bacterium of the family Gallionellaceae from acid mine drainage: description and reconstruction of genome based on metagenomic analysis of microbial community.</title>
        <authorList>
            <person name="Kadnikov V."/>
            <person name="Ivasenko D."/>
            <person name="Beletsky A."/>
            <person name="Mardanov A."/>
            <person name="Danilova E."/>
            <person name="Pimenov N."/>
            <person name="Karnachuk O."/>
            <person name="Ravin N."/>
        </authorList>
    </citation>
    <scope>NUCLEOTIDE SEQUENCE [LARGE SCALE GENOMIC DNA]</scope>
    <source>
        <strain evidence="1">ShG14-8</strain>
    </source>
</reference>
<sequence>MTSVHPGLRIFVLGAGFSALARLPLATELFSEVRSHIEHLYGRETKFHRDIARYIKYRKICDGIALQEASIDLEEFMSFLDIEHFLELRGSDTWSQEGNESQLMIRKAIGQVIHERTPPSDQLPAAYYEFAERLTARDMVLTFNYDILLERALDHIGKPYRLYPFRFKSIGRQLNVVDDDIEEVTILKLHGSVDWFNDRQFLESKASLHEIVPTSVPIHSVFDNPARYSAKSIVEGPRPDDDPLLHIHKIRDADAYYRDGSGFDAPFILSPSHVKFVYAEPLLSFWNGMGRGGGLNLGISVIGFSLPKHDEYIRVGLYQMISNYQHSWWNEKIDVYLKDNVRLVDFRRDDAGINEFKTRYSFVDPNRAEFFFDGFNSDAVKFLFDQPRET</sequence>
<organism evidence="1 2">
    <name type="scientific">Candidatus Gallionella acididurans</name>
    <dbReference type="NCBI Taxonomy" id="1796491"/>
    <lineage>
        <taxon>Bacteria</taxon>
        <taxon>Pseudomonadati</taxon>
        <taxon>Pseudomonadota</taxon>
        <taxon>Betaproteobacteria</taxon>
        <taxon>Nitrosomonadales</taxon>
        <taxon>Gallionellaceae</taxon>
        <taxon>Gallionella</taxon>
    </lineage>
</organism>
<comment type="caution">
    <text evidence="1">The sequence shown here is derived from an EMBL/GenBank/DDBJ whole genome shotgun (WGS) entry which is preliminary data.</text>
</comment>
<evidence type="ECO:0000313" key="2">
    <source>
        <dbReference type="Proteomes" id="UP000070578"/>
    </source>
</evidence>
<gene>
    <name evidence="1" type="ORF">AWT59_0919</name>
</gene>
<dbReference type="Proteomes" id="UP000070578">
    <property type="component" value="Unassembled WGS sequence"/>
</dbReference>
<name>A0A139BVI1_9PROT</name>
<evidence type="ECO:0000313" key="1">
    <source>
        <dbReference type="EMBL" id="KXS32992.1"/>
    </source>
</evidence>
<dbReference type="Pfam" id="PF13289">
    <property type="entry name" value="SIR2_2"/>
    <property type="match status" value="1"/>
</dbReference>
<accession>A0A139BVI1</accession>
<protein>
    <submittedName>
        <fullName evidence="1">Uncharacterized protein</fullName>
    </submittedName>
</protein>
<reference evidence="1 2" key="1">
    <citation type="submission" date="2016-02" db="EMBL/GenBank/DDBJ databases">
        <authorList>
            <person name="Wen L."/>
            <person name="He K."/>
            <person name="Yang H."/>
        </authorList>
    </citation>
    <scope>NUCLEOTIDE SEQUENCE [LARGE SCALE GENOMIC DNA]</scope>
    <source>
        <strain evidence="1">ShG14-8</strain>
    </source>
</reference>
<dbReference type="EMBL" id="LSLI01000014">
    <property type="protein sequence ID" value="KXS32992.1"/>
    <property type="molecule type" value="Genomic_DNA"/>
</dbReference>
<dbReference type="AlphaFoldDB" id="A0A139BVI1"/>